<dbReference type="GO" id="GO:0003676">
    <property type="term" value="F:nucleic acid binding"/>
    <property type="evidence" value="ECO:0007669"/>
    <property type="project" value="InterPro"/>
</dbReference>
<dbReference type="RefSeq" id="WP_117660916.1">
    <property type="nucleotide sequence ID" value="NZ_QSRA01000058.1"/>
</dbReference>
<sequence length="433" mass="49949">MNKQKHLNLQARILIETMLNEHHSFKSIARELGKDCTTISKEIKAHICFEKTGALGRSFNDCRVAFLHQCSLQKFCQHCAYSNNKPCWTCGRCTSSCISYEKYICPKLSKPPYVCNGCQQRTRCSLEKRLYKASYAQKEYEQVRSESRSGFALSEAELKQLDDVVSPLLKKGQSLHHIAVHHADELMKSERTLYTYTNNGLFTARNIDMPRTIRMRPRKNVSSKLKVDKSCRIGRDFQCFENYMAEHPDVSVRQLDSVEGVKGGAVLLTIHFVEQQLQLAFLRRHNDSPSVLDIFDRLYFELRMDIFIELFPVLLADNGSEFSNPSAIELNAQGNSRTRMFYCNPSAPYQKGSCENNHELIRRIIPKGTDLGRYSQEQIDLMMSHINSYSRKKLGNKSPYEVFEFQYGRKILDAFHLQKIPADEIILSPELLK</sequence>
<evidence type="ECO:0000256" key="1">
    <source>
        <dbReference type="ARBA" id="ARBA00023172"/>
    </source>
</evidence>
<dbReference type="Gene3D" id="3.30.420.10">
    <property type="entry name" value="Ribonuclease H-like superfamily/Ribonuclease H"/>
    <property type="match status" value="1"/>
</dbReference>
<dbReference type="GO" id="GO:0006310">
    <property type="term" value="P:DNA recombination"/>
    <property type="evidence" value="ECO:0007669"/>
    <property type="project" value="UniProtKB-KW"/>
</dbReference>
<dbReference type="PROSITE" id="PS50994">
    <property type="entry name" value="INTEGRASE"/>
    <property type="match status" value="1"/>
</dbReference>
<evidence type="ECO:0000313" key="3">
    <source>
        <dbReference type="EMBL" id="RGK76228.1"/>
    </source>
</evidence>
<dbReference type="InterPro" id="IPR001584">
    <property type="entry name" value="Integrase_cat-core"/>
</dbReference>
<reference evidence="3 4" key="1">
    <citation type="submission" date="2018-08" db="EMBL/GenBank/DDBJ databases">
        <title>A genome reference for cultivated species of the human gut microbiota.</title>
        <authorList>
            <person name="Zou Y."/>
            <person name="Xue W."/>
            <person name="Luo G."/>
        </authorList>
    </citation>
    <scope>NUCLEOTIDE SEQUENCE [LARGE SCALE GENOMIC DNA]</scope>
    <source>
        <strain evidence="3 4">TF09-3</strain>
    </source>
</reference>
<dbReference type="AlphaFoldDB" id="A0A3E4P8M2"/>
<dbReference type="NCBIfam" id="NF033563">
    <property type="entry name" value="transpos_IS30"/>
    <property type="match status" value="1"/>
</dbReference>
<accession>A0A3E4P8M2</accession>
<dbReference type="InterPro" id="IPR025246">
    <property type="entry name" value="IS30-like_HTH"/>
</dbReference>
<name>A0A3E4P8M2_9FIRM</name>
<dbReference type="GO" id="GO:0004803">
    <property type="term" value="F:transposase activity"/>
    <property type="evidence" value="ECO:0007669"/>
    <property type="project" value="TreeGrafter"/>
</dbReference>
<dbReference type="Pfam" id="PF13936">
    <property type="entry name" value="HTH_38"/>
    <property type="match status" value="1"/>
</dbReference>
<dbReference type="InterPro" id="IPR036397">
    <property type="entry name" value="RNaseH_sf"/>
</dbReference>
<gene>
    <name evidence="3" type="ORF">DXC93_17105</name>
</gene>
<dbReference type="InterPro" id="IPR053392">
    <property type="entry name" value="Transposase_IS30-like"/>
</dbReference>
<protein>
    <submittedName>
        <fullName evidence="3">IS30 family transposase</fullName>
    </submittedName>
</protein>
<dbReference type="GO" id="GO:0005829">
    <property type="term" value="C:cytosol"/>
    <property type="evidence" value="ECO:0007669"/>
    <property type="project" value="TreeGrafter"/>
</dbReference>
<dbReference type="InterPro" id="IPR012337">
    <property type="entry name" value="RNaseH-like_sf"/>
</dbReference>
<dbReference type="Proteomes" id="UP000261324">
    <property type="component" value="Unassembled WGS sequence"/>
</dbReference>
<dbReference type="PANTHER" id="PTHR10948">
    <property type="entry name" value="TRANSPOSASE"/>
    <property type="match status" value="1"/>
</dbReference>
<evidence type="ECO:0000259" key="2">
    <source>
        <dbReference type="PROSITE" id="PS50994"/>
    </source>
</evidence>
<organism evidence="3 4">
    <name type="scientific">Dorea formicigenerans</name>
    <dbReference type="NCBI Taxonomy" id="39486"/>
    <lineage>
        <taxon>Bacteria</taxon>
        <taxon>Bacillati</taxon>
        <taxon>Bacillota</taxon>
        <taxon>Clostridia</taxon>
        <taxon>Lachnospirales</taxon>
        <taxon>Lachnospiraceae</taxon>
        <taxon>Dorea</taxon>
    </lineage>
</organism>
<dbReference type="PANTHER" id="PTHR10948:SF23">
    <property type="entry name" value="TRANSPOSASE INSI FOR INSERTION SEQUENCE ELEMENT IS30A-RELATED"/>
    <property type="match status" value="1"/>
</dbReference>
<proteinExistence type="predicted"/>
<evidence type="ECO:0000313" key="4">
    <source>
        <dbReference type="Proteomes" id="UP000261324"/>
    </source>
</evidence>
<comment type="caution">
    <text evidence="3">The sequence shown here is derived from an EMBL/GenBank/DDBJ whole genome shotgun (WGS) entry which is preliminary data.</text>
</comment>
<dbReference type="GO" id="GO:0015074">
    <property type="term" value="P:DNA integration"/>
    <property type="evidence" value="ECO:0007669"/>
    <property type="project" value="InterPro"/>
</dbReference>
<dbReference type="SUPFAM" id="SSF53098">
    <property type="entry name" value="Ribonuclease H-like"/>
    <property type="match status" value="1"/>
</dbReference>
<dbReference type="InterPro" id="IPR051917">
    <property type="entry name" value="Transposase-Integrase"/>
</dbReference>
<dbReference type="EMBL" id="QSRA01000058">
    <property type="protein sequence ID" value="RGK76228.1"/>
    <property type="molecule type" value="Genomic_DNA"/>
</dbReference>
<dbReference type="GO" id="GO:0032196">
    <property type="term" value="P:transposition"/>
    <property type="evidence" value="ECO:0007669"/>
    <property type="project" value="TreeGrafter"/>
</dbReference>
<feature type="domain" description="Integrase catalytic" evidence="2">
    <location>
        <begin position="244"/>
        <end position="407"/>
    </location>
</feature>
<keyword evidence="1" id="KW-0233">DNA recombination</keyword>